<accession>A0A5Z4IVF6</accession>
<evidence type="ECO:0000313" key="1">
    <source>
        <dbReference type="EMBL" id="EAL9203658.1"/>
    </source>
</evidence>
<gene>
    <name evidence="2" type="ORF">D3H84_01585</name>
    <name evidence="1" type="ORF">DYU70_00510</name>
</gene>
<dbReference type="EMBL" id="AACTJP010000002">
    <property type="protein sequence ID" value="EAM0446751.1"/>
    <property type="molecule type" value="Genomic_DNA"/>
</dbReference>
<evidence type="ECO:0000313" key="2">
    <source>
        <dbReference type="EMBL" id="EAM0446751.1"/>
    </source>
</evidence>
<protein>
    <submittedName>
        <fullName evidence="2">Sialyl transferase</fullName>
    </submittedName>
</protein>
<dbReference type="EMBL" id="AACSIE010000001">
    <property type="protein sequence ID" value="EAL9203658.1"/>
    <property type="molecule type" value="Genomic_DNA"/>
</dbReference>
<dbReference type="AlphaFoldDB" id="A0A5Z4IVF6"/>
<dbReference type="InterPro" id="IPR009251">
    <property type="entry name" value="A-2_3-sialyltransferase"/>
</dbReference>
<keyword evidence="2" id="KW-0808">Transferase</keyword>
<sequence length="78" mass="9256">MDFNVCYNFERKEMLTGTYAICCAIARGYKEIYLAGMDLFENKEQDAYFYGKGYGIIESIHNKIKIWRLLNFCKIIMM</sequence>
<reference evidence="2" key="1">
    <citation type="submission" date="2018-09" db="EMBL/GenBank/DDBJ databases">
        <authorList>
            <consortium name="NARMS: The National Antimicrobial Resistance Monitoring System"/>
        </authorList>
    </citation>
    <scope>NUCLEOTIDE SEQUENCE</scope>
    <source>
        <strain evidence="1 3">CVM N17C171</strain>
        <strain evidence="2">FSIS11813124</strain>
    </source>
</reference>
<comment type="caution">
    <text evidence="2">The sequence shown here is derived from an EMBL/GenBank/DDBJ whole genome shotgun (WGS) entry which is preliminary data.</text>
</comment>
<evidence type="ECO:0000313" key="3">
    <source>
        <dbReference type="Proteomes" id="UP000411403"/>
    </source>
</evidence>
<proteinExistence type="predicted"/>
<dbReference type="Proteomes" id="UP000411403">
    <property type="component" value="Unassembled WGS sequence"/>
</dbReference>
<dbReference type="RefSeq" id="WP_072225130.1">
    <property type="nucleotide sequence ID" value="NZ_CAJGWS010000002.1"/>
</dbReference>
<dbReference type="InterPro" id="IPR036715">
    <property type="entry name" value="A-2_3-sialylTrfase_sf"/>
</dbReference>
<dbReference type="Pfam" id="PF06002">
    <property type="entry name" value="CST-I"/>
    <property type="match status" value="1"/>
</dbReference>
<dbReference type="SUPFAM" id="SSF102414">
    <property type="entry name" value="Alpha-2,3/8-sialyltransferase CstII"/>
    <property type="match status" value="1"/>
</dbReference>
<organism evidence="2">
    <name type="scientific">Campylobacter coli</name>
    <dbReference type="NCBI Taxonomy" id="195"/>
    <lineage>
        <taxon>Bacteria</taxon>
        <taxon>Pseudomonadati</taxon>
        <taxon>Campylobacterota</taxon>
        <taxon>Epsilonproteobacteria</taxon>
        <taxon>Campylobacterales</taxon>
        <taxon>Campylobacteraceae</taxon>
        <taxon>Campylobacter</taxon>
    </lineage>
</organism>
<dbReference type="Gene3D" id="3.90.1480.10">
    <property type="entry name" value="Alpha-2,3-sialyltransferase"/>
    <property type="match status" value="1"/>
</dbReference>
<dbReference type="GO" id="GO:0016740">
    <property type="term" value="F:transferase activity"/>
    <property type="evidence" value="ECO:0007669"/>
    <property type="project" value="UniProtKB-KW"/>
</dbReference>
<name>A0A5Z4IVF6_CAMCO</name>